<dbReference type="PANTHER" id="PTHR47797">
    <property type="entry name" value="DEHYDROGENASE, PUTATIVE (AFU_ORTHOLOGUE AFUA_8G05805)-RELATED"/>
    <property type="match status" value="1"/>
</dbReference>
<feature type="signal peptide" evidence="1">
    <location>
        <begin position="1"/>
        <end position="19"/>
    </location>
</feature>
<evidence type="ECO:0000313" key="4">
    <source>
        <dbReference type="Proteomes" id="UP000294847"/>
    </source>
</evidence>
<dbReference type="AlphaFoldDB" id="A0A4P7NM73"/>
<dbReference type="Proteomes" id="UP000294847">
    <property type="component" value="Chromosome 5"/>
</dbReference>
<dbReference type="CDD" id="cd09630">
    <property type="entry name" value="CDH_like_cytochrome"/>
    <property type="match status" value="1"/>
</dbReference>
<reference evidence="3 4" key="1">
    <citation type="journal article" date="2019" name="Mol. Biol. Evol.">
        <title>Blast fungal genomes show frequent chromosomal changes, gene gains and losses, and effector gene turnover.</title>
        <authorList>
            <person name="Gomez Luciano L.B."/>
            <person name="Jason Tsai I."/>
            <person name="Chuma I."/>
            <person name="Tosa Y."/>
            <person name="Chen Y.H."/>
            <person name="Li J.Y."/>
            <person name="Li M.Y."/>
            <person name="Jade Lu M.Y."/>
            <person name="Nakayashiki H."/>
            <person name="Li W.H."/>
        </authorList>
    </citation>
    <scope>NUCLEOTIDE SEQUENCE [LARGE SCALE GENOMIC DNA]</scope>
    <source>
        <strain evidence="3">MZ5-1-6</strain>
    </source>
</reference>
<gene>
    <name evidence="3" type="ORF">PoMZ_12208</name>
</gene>
<evidence type="ECO:0000313" key="3">
    <source>
        <dbReference type="EMBL" id="QBZ63311.1"/>
    </source>
</evidence>
<protein>
    <recommendedName>
        <fullName evidence="2">Cellobiose dehydrogenase-like cytochrome domain-containing protein</fullName>
    </recommendedName>
</protein>
<accession>A0A4P7NM73</accession>
<dbReference type="Gene3D" id="2.60.40.1210">
    <property type="entry name" value="Cellobiose dehydrogenase, cytochrome domain"/>
    <property type="match status" value="1"/>
</dbReference>
<dbReference type="VEuPathDB" id="FungiDB:M_BR32_EuGene_00016861"/>
<feature type="domain" description="Cellobiose dehydrogenase-like cytochrome" evidence="2">
    <location>
        <begin position="25"/>
        <end position="203"/>
    </location>
</feature>
<name>A0A4P7NM73_PYROR</name>
<dbReference type="SUPFAM" id="SSF49344">
    <property type="entry name" value="CBD9-like"/>
    <property type="match status" value="1"/>
</dbReference>
<dbReference type="SMR" id="A0A4P7NM73"/>
<dbReference type="Pfam" id="PF16010">
    <property type="entry name" value="CDH-cyt"/>
    <property type="match status" value="1"/>
</dbReference>
<dbReference type="OMA" id="GHMTYNP"/>
<dbReference type="InterPro" id="IPR015920">
    <property type="entry name" value="Cellobiose_DH-like_cyt"/>
</dbReference>
<organism evidence="3 4">
    <name type="scientific">Pyricularia oryzae</name>
    <name type="common">Rice blast fungus</name>
    <name type="synonym">Magnaporthe oryzae</name>
    <dbReference type="NCBI Taxonomy" id="318829"/>
    <lineage>
        <taxon>Eukaryota</taxon>
        <taxon>Fungi</taxon>
        <taxon>Dikarya</taxon>
        <taxon>Ascomycota</taxon>
        <taxon>Pezizomycotina</taxon>
        <taxon>Sordariomycetes</taxon>
        <taxon>Sordariomycetidae</taxon>
        <taxon>Magnaporthales</taxon>
        <taxon>Pyriculariaceae</taxon>
        <taxon>Pyricularia</taxon>
    </lineage>
</organism>
<proteinExistence type="predicted"/>
<keyword evidence="1" id="KW-0732">Signal</keyword>
<evidence type="ECO:0000256" key="1">
    <source>
        <dbReference type="SAM" id="SignalP"/>
    </source>
</evidence>
<evidence type="ECO:0000259" key="2">
    <source>
        <dbReference type="Pfam" id="PF16010"/>
    </source>
</evidence>
<dbReference type="EMBL" id="CP034208">
    <property type="protein sequence ID" value="QBZ63311.1"/>
    <property type="molecule type" value="Genomic_DNA"/>
</dbReference>
<feature type="chain" id="PRO_5020220232" description="Cellobiose dehydrogenase-like cytochrome domain-containing protein" evidence="1">
    <location>
        <begin position="20"/>
        <end position="221"/>
    </location>
</feature>
<sequence>MRSFLYAVGVATLLNQALGQESVEYQDALTGFTFSRHDSGRGVSFGIAIPGNVTSGEPYDAVIQMTASKDIGWYGIAWGGSMTYNPISLAYPNGDDVTLSARMAFGYFPPVTYPDATHQVLPTGTFVNETHWQVTARCTGCTQWGDDDIGVTYLDPSEDQYLAYALSTTPVDDPADPESSFSIHSQTGHFVQNFAGGANEDFEDLVQKNLGEVDAAEGGAR</sequence>
<dbReference type="PANTHER" id="PTHR47797:SF5">
    <property type="entry name" value="CELLOBIOSE DEHYDROGENASE CYTOCHROME DOMAIN-CONTAINING PROTEIN"/>
    <property type="match status" value="1"/>
</dbReference>